<gene>
    <name evidence="3" type="ORF">BMF97_09305</name>
</gene>
<keyword evidence="4" id="KW-1185">Reference proteome</keyword>
<reference evidence="3 4" key="1">
    <citation type="submission" date="2016-11" db="EMBL/GenBank/DDBJ databases">
        <title>Genome sequence and comparative genomic analysis of clinical strain Elizabethkingia meningoseptica 61421 PRCM.</title>
        <authorList>
            <person name="Wang M."/>
            <person name="Hu S."/>
            <person name="Cao L."/>
            <person name="Jiang T."/>
            <person name="Zhou Y."/>
            <person name="Ming D."/>
        </authorList>
    </citation>
    <scope>NUCLEOTIDE SEQUENCE [LARGE SCALE GENOMIC DNA]</scope>
    <source>
        <strain evidence="3 4">61421 PRCM</strain>
    </source>
</reference>
<evidence type="ECO:0000313" key="3">
    <source>
        <dbReference type="EMBL" id="OOH95548.1"/>
    </source>
</evidence>
<evidence type="ECO:0000256" key="1">
    <source>
        <dbReference type="SAM" id="MobiDB-lite"/>
    </source>
</evidence>
<dbReference type="AlphaFoldDB" id="A0A1V3U1D3"/>
<feature type="signal peptide" evidence="2">
    <location>
        <begin position="1"/>
        <end position="18"/>
    </location>
</feature>
<feature type="compositionally biased region" description="Acidic residues" evidence="1">
    <location>
        <begin position="191"/>
        <end position="202"/>
    </location>
</feature>
<dbReference type="Proteomes" id="UP000188947">
    <property type="component" value="Unassembled WGS sequence"/>
</dbReference>
<feature type="region of interest" description="Disordered" evidence="1">
    <location>
        <begin position="188"/>
        <end position="212"/>
    </location>
</feature>
<dbReference type="OrthoDB" id="1454574at2"/>
<feature type="chain" id="PRO_5010725898" evidence="2">
    <location>
        <begin position="19"/>
        <end position="246"/>
    </location>
</feature>
<dbReference type="eggNOG" id="ENOG5033VRQ">
    <property type="taxonomic scope" value="Bacteria"/>
</dbReference>
<keyword evidence="2" id="KW-0732">Signal</keyword>
<comment type="caution">
    <text evidence="3">The sequence shown here is derived from an EMBL/GenBank/DDBJ whole genome shotgun (WGS) entry which is preliminary data.</text>
</comment>
<dbReference type="RefSeq" id="WP_069215033.1">
    <property type="nucleotide sequence ID" value="NZ_CP016378.1"/>
</dbReference>
<organism evidence="3 4">
    <name type="scientific">Elizabethkingia meningoseptica</name>
    <name type="common">Chryseobacterium meningosepticum</name>
    <dbReference type="NCBI Taxonomy" id="238"/>
    <lineage>
        <taxon>Bacteria</taxon>
        <taxon>Pseudomonadati</taxon>
        <taxon>Bacteroidota</taxon>
        <taxon>Flavobacteriia</taxon>
        <taxon>Flavobacteriales</taxon>
        <taxon>Weeksellaceae</taxon>
        <taxon>Elizabethkingia</taxon>
    </lineage>
</organism>
<sequence>MKNIVKFLLFLISTTVFSQSASYKLENAVSYSIKDDFYSNFLNILSTSDYSTNIFIVATPMGNIATLNIGDKFYAVYSDDGKLFKIDTTETLDRNKYKNNDDPDLNLRDNKNTFTIKNTNTKETIKNNQCDVYSISGKEGNSETLCIDTTSKLNTVPFLLPSVTNLKGLVYRLGNKIELNYSGTIENLGKEEEEQDDDEDEETTKTNEVSSNKQKNFIIEFDEKAETENYKKEYSKKKSTVKNKRL</sequence>
<evidence type="ECO:0000313" key="4">
    <source>
        <dbReference type="Proteomes" id="UP000188947"/>
    </source>
</evidence>
<name>A0A1V3U1D3_ELIME</name>
<protein>
    <submittedName>
        <fullName evidence="3">Uncharacterized protein</fullName>
    </submittedName>
</protein>
<proteinExistence type="predicted"/>
<dbReference type="EMBL" id="MPOG01000010">
    <property type="protein sequence ID" value="OOH95548.1"/>
    <property type="molecule type" value="Genomic_DNA"/>
</dbReference>
<evidence type="ECO:0000256" key="2">
    <source>
        <dbReference type="SAM" id="SignalP"/>
    </source>
</evidence>
<accession>A0A1V3U1D3</accession>